<sequence>MLSLFEFFRRQRKAYSGNLGRLSLFRDKLANYSVNFKDTQGVLDRNHSSALYNEVSAQDIATLERLTGLCGQELKDHVLNVQNQAYAIGPWPCVEGLYFLKGHMKNHPFYSTMLGQAEKSDALLCEVATFMGIEVRKAIMDGYPASNIIGTDLHQGFIDAGFSLFGDRVGQRPAFVSGDFFDSALLNLDASSPVSELTDEKLNLKQLNSLTPLVGRCTFVYAALFIHLFDLKGQREAIKRLAALLKPEKGATVFGRDSNGVTPGTAHLLDPAGQRVMLNMPAMSAGERKAAWEDALGAGTVSFEQIDTPEDDLYLSSHIRGAASVKITWALWTVTRL</sequence>
<organism evidence="3 4">
    <name type="scientific">Mixia osmundae (strain CBS 9802 / IAM 14324 / JCM 22182 / KY 12970)</name>
    <dbReference type="NCBI Taxonomy" id="764103"/>
    <lineage>
        <taxon>Eukaryota</taxon>
        <taxon>Fungi</taxon>
        <taxon>Dikarya</taxon>
        <taxon>Basidiomycota</taxon>
        <taxon>Pucciniomycotina</taxon>
        <taxon>Mixiomycetes</taxon>
        <taxon>Mixiales</taxon>
        <taxon>Mixiaceae</taxon>
        <taxon>Mixia</taxon>
    </lineage>
</organism>
<dbReference type="OMA" id="MEYNGEM"/>
<keyword evidence="2" id="KW-0949">S-adenosyl-L-methionine</keyword>
<evidence type="ECO:0000256" key="1">
    <source>
        <dbReference type="ARBA" id="ARBA00022679"/>
    </source>
</evidence>
<dbReference type="RefSeq" id="XP_014566421.1">
    <property type="nucleotide sequence ID" value="XM_014710935.1"/>
</dbReference>
<dbReference type="EMBL" id="BABT02000054">
    <property type="protein sequence ID" value="GAA95094.1"/>
    <property type="molecule type" value="Genomic_DNA"/>
</dbReference>
<dbReference type="OrthoDB" id="2094832at2759"/>
<reference evidence="3 4" key="1">
    <citation type="journal article" date="2011" name="J. Gen. Appl. Microbiol.">
        <title>Draft genome sequencing of the enigmatic basidiomycete Mixia osmundae.</title>
        <authorList>
            <person name="Nishida H."/>
            <person name="Nagatsuka Y."/>
            <person name="Sugiyama J."/>
        </authorList>
    </citation>
    <scope>NUCLEOTIDE SEQUENCE [LARGE SCALE GENOMIC DNA]</scope>
    <source>
        <strain evidence="4">CBS 9802 / IAM 14324 / JCM 22182 / KY 12970</strain>
    </source>
</reference>
<keyword evidence="4" id="KW-1185">Reference proteome</keyword>
<evidence type="ECO:0000256" key="2">
    <source>
        <dbReference type="ARBA" id="ARBA00022691"/>
    </source>
</evidence>
<dbReference type="STRING" id="764103.G7DWZ7"/>
<dbReference type="InterPro" id="IPR051654">
    <property type="entry name" value="Meroterpenoid_MTases"/>
</dbReference>
<dbReference type="AlphaFoldDB" id="G7DWZ7"/>
<dbReference type="InParanoid" id="G7DWZ7"/>
<gene>
    <name evidence="3" type="primary">Mo01749</name>
    <name evidence="3" type="ORF">E5Q_01749</name>
</gene>
<proteinExistence type="predicted"/>
<dbReference type="PANTHER" id="PTHR35897:SF1">
    <property type="entry name" value="METHYLTRANSFERASE AUSD"/>
    <property type="match status" value="1"/>
</dbReference>
<name>G7DWZ7_MIXOS</name>
<evidence type="ECO:0008006" key="5">
    <source>
        <dbReference type="Google" id="ProtNLM"/>
    </source>
</evidence>
<dbReference type="PANTHER" id="PTHR35897">
    <property type="entry name" value="METHYLTRANSFERASE AUSD"/>
    <property type="match status" value="1"/>
</dbReference>
<protein>
    <recommendedName>
        <fullName evidence="5">Methyltransferase domain-containing protein</fullName>
    </recommendedName>
</protein>
<keyword evidence="1" id="KW-0808">Transferase</keyword>
<reference evidence="3 4" key="2">
    <citation type="journal article" date="2012" name="Open Biol.">
        <title>Characteristics of nucleosomes and linker DNA regions on the genome of the basidiomycete Mixia osmundae revealed by mono- and dinucleosome mapping.</title>
        <authorList>
            <person name="Nishida H."/>
            <person name="Kondo S."/>
            <person name="Matsumoto T."/>
            <person name="Suzuki Y."/>
            <person name="Yoshikawa H."/>
            <person name="Taylor T.D."/>
            <person name="Sugiyama J."/>
        </authorList>
    </citation>
    <scope>NUCLEOTIDE SEQUENCE [LARGE SCALE GENOMIC DNA]</scope>
    <source>
        <strain evidence="4">CBS 9802 / IAM 14324 / JCM 22182 / KY 12970</strain>
    </source>
</reference>
<dbReference type="GO" id="GO:0016740">
    <property type="term" value="F:transferase activity"/>
    <property type="evidence" value="ECO:0007669"/>
    <property type="project" value="UniProtKB-KW"/>
</dbReference>
<dbReference type="Proteomes" id="UP000009131">
    <property type="component" value="Unassembled WGS sequence"/>
</dbReference>
<comment type="caution">
    <text evidence="3">The sequence shown here is derived from an EMBL/GenBank/DDBJ whole genome shotgun (WGS) entry which is preliminary data.</text>
</comment>
<dbReference type="eggNOG" id="ENOG502S21N">
    <property type="taxonomic scope" value="Eukaryota"/>
</dbReference>
<dbReference type="HOGENOM" id="CLU_824082_0_0_1"/>
<accession>G7DWZ7</accession>
<evidence type="ECO:0000313" key="3">
    <source>
        <dbReference type="EMBL" id="GAA95094.1"/>
    </source>
</evidence>
<evidence type="ECO:0000313" key="4">
    <source>
        <dbReference type="Proteomes" id="UP000009131"/>
    </source>
</evidence>